<dbReference type="AlphaFoldDB" id="A0A6G1CFW7"/>
<name>A0A6G1CFW7_9ORYZ</name>
<protein>
    <submittedName>
        <fullName evidence="2">Uncharacterized protein</fullName>
    </submittedName>
</protein>
<keyword evidence="3" id="KW-1185">Reference proteome</keyword>
<organism evidence="2 3">
    <name type="scientific">Oryza meyeriana var. granulata</name>
    <dbReference type="NCBI Taxonomy" id="110450"/>
    <lineage>
        <taxon>Eukaryota</taxon>
        <taxon>Viridiplantae</taxon>
        <taxon>Streptophyta</taxon>
        <taxon>Embryophyta</taxon>
        <taxon>Tracheophyta</taxon>
        <taxon>Spermatophyta</taxon>
        <taxon>Magnoliopsida</taxon>
        <taxon>Liliopsida</taxon>
        <taxon>Poales</taxon>
        <taxon>Poaceae</taxon>
        <taxon>BOP clade</taxon>
        <taxon>Oryzoideae</taxon>
        <taxon>Oryzeae</taxon>
        <taxon>Oryzinae</taxon>
        <taxon>Oryza</taxon>
        <taxon>Oryza meyeriana</taxon>
    </lineage>
</organism>
<evidence type="ECO:0000313" key="3">
    <source>
        <dbReference type="Proteomes" id="UP000479710"/>
    </source>
</evidence>
<dbReference type="EMBL" id="SPHZ02000009">
    <property type="protein sequence ID" value="KAF0899056.1"/>
    <property type="molecule type" value="Genomic_DNA"/>
</dbReference>
<dbReference type="OrthoDB" id="665980at2759"/>
<accession>A0A6G1CFW7</accession>
<gene>
    <name evidence="2" type="ORF">E2562_012909</name>
</gene>
<reference evidence="2 3" key="1">
    <citation type="submission" date="2019-11" db="EMBL/GenBank/DDBJ databases">
        <title>Whole genome sequence of Oryza granulata.</title>
        <authorList>
            <person name="Li W."/>
        </authorList>
    </citation>
    <scope>NUCLEOTIDE SEQUENCE [LARGE SCALE GENOMIC DNA]</scope>
    <source>
        <strain evidence="3">cv. Menghai</strain>
        <tissue evidence="2">Leaf</tissue>
    </source>
</reference>
<comment type="caution">
    <text evidence="2">The sequence shown here is derived from an EMBL/GenBank/DDBJ whole genome shotgun (WGS) entry which is preliminary data.</text>
</comment>
<sequence length="183" mass="20900">MANRWVALPPSTLPPEQDTNSGLHYDDLDDAAPRKLAFTVVPIGRRRHRHVIMETFTSATSKWETSKLPAQGPQGFARCVGPTSPGIHIDECFYWLTRLRGHILHYDVAGGHFSMVRELAEVERSIGRAARSLRSTSSGRSLVELSNLNEPKDDNLCELYHRNHVLSIFRELYRRYHVFPFFG</sequence>
<evidence type="ECO:0000256" key="1">
    <source>
        <dbReference type="SAM" id="MobiDB-lite"/>
    </source>
</evidence>
<dbReference type="Proteomes" id="UP000479710">
    <property type="component" value="Unassembled WGS sequence"/>
</dbReference>
<evidence type="ECO:0000313" key="2">
    <source>
        <dbReference type="EMBL" id="KAF0899056.1"/>
    </source>
</evidence>
<feature type="region of interest" description="Disordered" evidence="1">
    <location>
        <begin position="1"/>
        <end position="25"/>
    </location>
</feature>
<proteinExistence type="predicted"/>